<proteinExistence type="predicted"/>
<organism evidence="1">
    <name type="scientific">Arundo donax</name>
    <name type="common">Giant reed</name>
    <name type="synonym">Donax arundinaceus</name>
    <dbReference type="NCBI Taxonomy" id="35708"/>
    <lineage>
        <taxon>Eukaryota</taxon>
        <taxon>Viridiplantae</taxon>
        <taxon>Streptophyta</taxon>
        <taxon>Embryophyta</taxon>
        <taxon>Tracheophyta</taxon>
        <taxon>Spermatophyta</taxon>
        <taxon>Magnoliopsida</taxon>
        <taxon>Liliopsida</taxon>
        <taxon>Poales</taxon>
        <taxon>Poaceae</taxon>
        <taxon>PACMAD clade</taxon>
        <taxon>Arundinoideae</taxon>
        <taxon>Arundineae</taxon>
        <taxon>Arundo</taxon>
    </lineage>
</organism>
<dbReference type="AlphaFoldDB" id="A0A0A9DJJ1"/>
<reference evidence="1" key="2">
    <citation type="journal article" date="2015" name="Data Brief">
        <title>Shoot transcriptome of the giant reed, Arundo donax.</title>
        <authorList>
            <person name="Barrero R.A."/>
            <person name="Guerrero F.D."/>
            <person name="Moolhuijzen P."/>
            <person name="Goolsby J.A."/>
            <person name="Tidwell J."/>
            <person name="Bellgard S.E."/>
            <person name="Bellgard M.I."/>
        </authorList>
    </citation>
    <scope>NUCLEOTIDE SEQUENCE</scope>
    <source>
        <tissue evidence="1">Shoot tissue taken approximately 20 cm above the soil surface</tissue>
    </source>
</reference>
<name>A0A0A9DJJ1_ARUDO</name>
<protein>
    <submittedName>
        <fullName evidence="1">Uncharacterized protein</fullName>
    </submittedName>
</protein>
<accession>A0A0A9DJJ1</accession>
<dbReference type="EMBL" id="GBRH01209161">
    <property type="protein sequence ID" value="JAD88734.1"/>
    <property type="molecule type" value="Transcribed_RNA"/>
</dbReference>
<reference evidence="1" key="1">
    <citation type="submission" date="2014-09" db="EMBL/GenBank/DDBJ databases">
        <authorList>
            <person name="Magalhaes I.L.F."/>
            <person name="Oliveira U."/>
            <person name="Santos F.R."/>
            <person name="Vidigal T.H.D.A."/>
            <person name="Brescovit A.D."/>
            <person name="Santos A.J."/>
        </authorList>
    </citation>
    <scope>NUCLEOTIDE SEQUENCE</scope>
    <source>
        <tissue evidence="1">Shoot tissue taken approximately 20 cm above the soil surface</tissue>
    </source>
</reference>
<evidence type="ECO:0000313" key="1">
    <source>
        <dbReference type="EMBL" id="JAD88734.1"/>
    </source>
</evidence>
<sequence>MLRCALNEEEIWLENGAGNVDFFFLFYTVYWLNLDVIHQVSNENR</sequence>